<evidence type="ECO:0000256" key="6">
    <source>
        <dbReference type="ARBA" id="ARBA00023136"/>
    </source>
</evidence>
<feature type="transmembrane region" description="Helical" evidence="9">
    <location>
        <begin position="210"/>
        <end position="232"/>
    </location>
</feature>
<accession>A0A9P8YIX3</accession>
<name>A0A9P8YIX3_9PEZI</name>
<dbReference type="Pfam" id="PF01794">
    <property type="entry name" value="Ferric_reduct"/>
    <property type="match status" value="1"/>
</dbReference>
<evidence type="ECO:0000256" key="3">
    <source>
        <dbReference type="ARBA" id="ARBA00022692"/>
    </source>
</evidence>
<dbReference type="SFLD" id="SFLDS00052">
    <property type="entry name" value="Ferric_Reductase_Domain"/>
    <property type="match status" value="1"/>
</dbReference>
<dbReference type="InterPro" id="IPR013130">
    <property type="entry name" value="Fe3_Rdtase_TM_dom"/>
</dbReference>
<feature type="transmembrane region" description="Helical" evidence="9">
    <location>
        <begin position="179"/>
        <end position="198"/>
    </location>
</feature>
<feature type="transmembrane region" description="Helical" evidence="9">
    <location>
        <begin position="73"/>
        <end position="93"/>
    </location>
</feature>
<keyword evidence="7" id="KW-0325">Glycoprotein</keyword>
<evidence type="ECO:0000256" key="2">
    <source>
        <dbReference type="ARBA" id="ARBA00022448"/>
    </source>
</evidence>
<evidence type="ECO:0000313" key="12">
    <source>
        <dbReference type="Proteomes" id="UP000756346"/>
    </source>
</evidence>
<evidence type="ECO:0000256" key="8">
    <source>
        <dbReference type="SAM" id="MobiDB-lite"/>
    </source>
</evidence>
<keyword evidence="2" id="KW-0813">Transport</keyword>
<reference evidence="11" key="1">
    <citation type="journal article" date="2021" name="Nat. Commun.">
        <title>Genetic determinants of endophytism in the Arabidopsis root mycobiome.</title>
        <authorList>
            <person name="Mesny F."/>
            <person name="Miyauchi S."/>
            <person name="Thiergart T."/>
            <person name="Pickel B."/>
            <person name="Atanasova L."/>
            <person name="Karlsson M."/>
            <person name="Huettel B."/>
            <person name="Barry K.W."/>
            <person name="Haridas S."/>
            <person name="Chen C."/>
            <person name="Bauer D."/>
            <person name="Andreopoulos W."/>
            <person name="Pangilinan J."/>
            <person name="LaButti K."/>
            <person name="Riley R."/>
            <person name="Lipzen A."/>
            <person name="Clum A."/>
            <person name="Drula E."/>
            <person name="Henrissat B."/>
            <person name="Kohler A."/>
            <person name="Grigoriev I.V."/>
            <person name="Martin F.M."/>
            <person name="Hacquard S."/>
        </authorList>
    </citation>
    <scope>NUCLEOTIDE SEQUENCE</scope>
    <source>
        <strain evidence="11">MPI-CAGE-CH-0230</strain>
    </source>
</reference>
<dbReference type="CDD" id="cd06186">
    <property type="entry name" value="NOX_Duox_like_FAD_NADP"/>
    <property type="match status" value="1"/>
</dbReference>
<comment type="subcellular location">
    <subcellularLocation>
        <location evidence="1">Membrane</location>
        <topology evidence="1">Multi-pass membrane protein</topology>
    </subcellularLocation>
</comment>
<dbReference type="Gene3D" id="3.40.50.80">
    <property type="entry name" value="Nucleotide-binding domain of ferredoxin-NADP reductase (FNR) module"/>
    <property type="match status" value="2"/>
</dbReference>
<evidence type="ECO:0000256" key="4">
    <source>
        <dbReference type="ARBA" id="ARBA00022989"/>
    </source>
</evidence>
<keyword evidence="5" id="KW-0406">Ion transport</keyword>
<dbReference type="GO" id="GO:0000293">
    <property type="term" value="F:ferric-chelate reductase activity"/>
    <property type="evidence" value="ECO:0007669"/>
    <property type="project" value="TreeGrafter"/>
</dbReference>
<dbReference type="GO" id="GO:0015677">
    <property type="term" value="P:copper ion import"/>
    <property type="evidence" value="ECO:0007669"/>
    <property type="project" value="TreeGrafter"/>
</dbReference>
<protein>
    <submittedName>
        <fullName evidence="11">Ferric reductase like transmembrane component-domain-containing protein</fullName>
    </submittedName>
</protein>
<dbReference type="PROSITE" id="PS51384">
    <property type="entry name" value="FAD_FR"/>
    <property type="match status" value="1"/>
</dbReference>
<comment type="caution">
    <text evidence="11">The sequence shown here is derived from an EMBL/GenBank/DDBJ whole genome shotgun (WGS) entry which is preliminary data.</text>
</comment>
<dbReference type="GeneID" id="70182047"/>
<dbReference type="InterPro" id="IPR013112">
    <property type="entry name" value="FAD-bd_8"/>
</dbReference>
<keyword evidence="12" id="KW-1185">Reference proteome</keyword>
<dbReference type="RefSeq" id="XP_046019279.1">
    <property type="nucleotide sequence ID" value="XM_046152501.1"/>
</dbReference>
<evidence type="ECO:0000256" key="9">
    <source>
        <dbReference type="SAM" id="Phobius"/>
    </source>
</evidence>
<feature type="region of interest" description="Disordered" evidence="8">
    <location>
        <begin position="103"/>
        <end position="138"/>
    </location>
</feature>
<evidence type="ECO:0000259" key="10">
    <source>
        <dbReference type="PROSITE" id="PS51384"/>
    </source>
</evidence>
<keyword evidence="4 9" id="KW-1133">Transmembrane helix</keyword>
<dbReference type="GO" id="GO:0005886">
    <property type="term" value="C:plasma membrane"/>
    <property type="evidence" value="ECO:0007669"/>
    <property type="project" value="TreeGrafter"/>
</dbReference>
<dbReference type="AlphaFoldDB" id="A0A9P8YIX3"/>
<dbReference type="InterPro" id="IPR039261">
    <property type="entry name" value="FNR_nucleotide-bd"/>
</dbReference>
<evidence type="ECO:0000256" key="7">
    <source>
        <dbReference type="ARBA" id="ARBA00023180"/>
    </source>
</evidence>
<dbReference type="OrthoDB" id="17725at2759"/>
<feature type="transmembrane region" description="Helical" evidence="9">
    <location>
        <begin position="325"/>
        <end position="344"/>
    </location>
</feature>
<feature type="transmembrane region" description="Helical" evidence="9">
    <location>
        <begin position="292"/>
        <end position="313"/>
    </location>
</feature>
<organism evidence="11 12">
    <name type="scientific">Microdochium trichocladiopsis</name>
    <dbReference type="NCBI Taxonomy" id="1682393"/>
    <lineage>
        <taxon>Eukaryota</taxon>
        <taxon>Fungi</taxon>
        <taxon>Dikarya</taxon>
        <taxon>Ascomycota</taxon>
        <taxon>Pezizomycotina</taxon>
        <taxon>Sordariomycetes</taxon>
        <taxon>Xylariomycetidae</taxon>
        <taxon>Xylariales</taxon>
        <taxon>Microdochiaceae</taxon>
        <taxon>Microdochium</taxon>
    </lineage>
</organism>
<dbReference type="PANTHER" id="PTHR32361">
    <property type="entry name" value="FERRIC/CUPRIC REDUCTASE TRANSMEMBRANE COMPONENT"/>
    <property type="match status" value="1"/>
</dbReference>
<dbReference type="InterPro" id="IPR017927">
    <property type="entry name" value="FAD-bd_FR_type"/>
</dbReference>
<gene>
    <name evidence="11" type="ORF">B0I36DRAFT_312396</name>
</gene>
<keyword evidence="6 9" id="KW-0472">Membrane</keyword>
<feature type="transmembrane region" description="Helical" evidence="9">
    <location>
        <begin position="260"/>
        <end position="280"/>
    </location>
</feature>
<keyword evidence="3 9" id="KW-0812">Transmembrane</keyword>
<dbReference type="SFLD" id="SFLDG01168">
    <property type="entry name" value="Ferric_reductase_subgroup_(FRE"/>
    <property type="match status" value="1"/>
</dbReference>
<dbReference type="InterPro" id="IPR051410">
    <property type="entry name" value="Ferric/Cupric_Reductase"/>
</dbReference>
<dbReference type="SUPFAM" id="SSF52343">
    <property type="entry name" value="Ferredoxin reductase-like, C-terminal NADP-linked domain"/>
    <property type="match status" value="1"/>
</dbReference>
<sequence>MEQNESSWLLGVVGQVSRASQPGTSIGSVMSQLAPPAELPGSGPGGRPSPEQLAFIRRLVVYLLEGRALIQTYNAVLLVVLAIFTASHLTGVVRNRRQQARLEVASTADDSEDDRSSSSSSTLEGSASPSGSIQKPQSDIERQPLLGPRLRTKPIYRPVQLCNAWLMYQPQPIPLINRALPSNSTTTLVLAYLGLNVFYQCYHMPLDPGFLFIVADRAGLVFVANLPLLYLLAAKNQPLRRLTGYSYESLNILHRRVGELLCFEALVHGGCMIIWILWTAPGWLQERFSNFFNTWLVLLGLVALGAYELLFFTSLGSFRQRWYELFLASHVVLQIVALAALWLHQHNTRPFVGAALAIFVLDRLVWRSILKSATLKAVLTVLDDQETVLLSADWDIVGSPTSQPASWTQKLHQNNILRGWKPADHVFISVDELGLTPALQAHPFTVASAAPGEQAAVVTPESSEPPDANSARHAWFSLLIRAQTGFTSALLHHAQNHQTVNVRVDGPYGSQGPLHMLRACKTNILVAGGSGIAVIFPLAWSLATDGTNQKTSSAMAAGGRRKNNNNNRRKRNIHLLWIVHSESQRSWIPRERLDELRALGVDIALPEPTAVAGRPDVPRYVEEMTAAAAADVVAQDGEDVVGVVVSGPGGLNRSVRNACSAAVRDGRRVRLSVEKFGW</sequence>
<dbReference type="GO" id="GO:0006879">
    <property type="term" value="P:intracellular iron ion homeostasis"/>
    <property type="evidence" value="ECO:0007669"/>
    <property type="project" value="TreeGrafter"/>
</dbReference>
<dbReference type="Pfam" id="PF08022">
    <property type="entry name" value="FAD_binding_8"/>
    <property type="match status" value="1"/>
</dbReference>
<feature type="compositionally biased region" description="Low complexity" evidence="8">
    <location>
        <begin position="117"/>
        <end position="132"/>
    </location>
</feature>
<evidence type="ECO:0000256" key="1">
    <source>
        <dbReference type="ARBA" id="ARBA00004141"/>
    </source>
</evidence>
<dbReference type="Proteomes" id="UP000756346">
    <property type="component" value="Unassembled WGS sequence"/>
</dbReference>
<dbReference type="PANTHER" id="PTHR32361:SF9">
    <property type="entry name" value="FERRIC REDUCTASE TRANSMEMBRANE COMPONENT 3-RELATED"/>
    <property type="match status" value="1"/>
</dbReference>
<evidence type="ECO:0000313" key="11">
    <source>
        <dbReference type="EMBL" id="KAH7041224.1"/>
    </source>
</evidence>
<feature type="domain" description="FAD-binding FR-type" evidence="10">
    <location>
        <begin position="368"/>
        <end position="514"/>
    </location>
</feature>
<dbReference type="GO" id="GO:0006826">
    <property type="term" value="P:iron ion transport"/>
    <property type="evidence" value="ECO:0007669"/>
    <property type="project" value="TreeGrafter"/>
</dbReference>
<dbReference type="EMBL" id="JAGTJQ010000001">
    <property type="protein sequence ID" value="KAH7041224.1"/>
    <property type="molecule type" value="Genomic_DNA"/>
</dbReference>
<proteinExistence type="predicted"/>
<evidence type="ECO:0000256" key="5">
    <source>
        <dbReference type="ARBA" id="ARBA00023065"/>
    </source>
</evidence>
<feature type="region of interest" description="Disordered" evidence="8">
    <location>
        <begin position="23"/>
        <end position="48"/>
    </location>
</feature>